<dbReference type="EMBL" id="KK198758">
    <property type="protein sequence ID" value="KCW68959.1"/>
    <property type="molecule type" value="Genomic_DNA"/>
</dbReference>
<evidence type="ECO:0000259" key="6">
    <source>
        <dbReference type="Pfam" id="PF13947"/>
    </source>
</evidence>
<dbReference type="FunCoup" id="A0A059BSN6">
    <property type="interactions" value="305"/>
</dbReference>
<dbReference type="InterPro" id="IPR025287">
    <property type="entry name" value="WAK_GUB"/>
</dbReference>
<evidence type="ECO:0000256" key="1">
    <source>
        <dbReference type="ARBA" id="ARBA00004167"/>
    </source>
</evidence>
<keyword evidence="2" id="KW-0812">Transmembrane</keyword>
<name>A0A059BSN6_EUCGR</name>
<proteinExistence type="predicted"/>
<dbReference type="PANTHER" id="PTHR33138:SF11">
    <property type="entry name" value="KINASE-LIKE PROTEIN"/>
    <property type="match status" value="1"/>
</dbReference>
<evidence type="ECO:0000313" key="7">
    <source>
        <dbReference type="EMBL" id="KCW68959.1"/>
    </source>
</evidence>
<evidence type="ECO:0000256" key="2">
    <source>
        <dbReference type="ARBA" id="ARBA00022692"/>
    </source>
</evidence>
<dbReference type="InParanoid" id="A0A059BSN6"/>
<reference evidence="7" key="1">
    <citation type="submission" date="2013-07" db="EMBL/GenBank/DDBJ databases">
        <title>The genome of Eucalyptus grandis.</title>
        <authorList>
            <person name="Schmutz J."/>
            <person name="Hayes R."/>
            <person name="Myburg A."/>
            <person name="Tuskan G."/>
            <person name="Grattapaglia D."/>
            <person name="Rokhsar D.S."/>
        </authorList>
    </citation>
    <scope>NUCLEOTIDE SEQUENCE</scope>
    <source>
        <tissue evidence="7">Leaf extractions</tissue>
    </source>
</reference>
<feature type="domain" description="Wall-associated receptor kinase galacturonan-binding" evidence="6">
    <location>
        <begin position="22"/>
        <end position="86"/>
    </location>
</feature>
<keyword evidence="5" id="KW-0472">Membrane</keyword>
<comment type="subcellular location">
    <subcellularLocation>
        <location evidence="1">Membrane</location>
        <topology evidence="1">Single-pass membrane protein</topology>
    </subcellularLocation>
</comment>
<protein>
    <recommendedName>
        <fullName evidence="6">Wall-associated receptor kinase galacturonan-binding domain-containing protein</fullName>
    </recommendedName>
</protein>
<gene>
    <name evidence="7" type="ORF">EUGRSUZ_F02521</name>
</gene>
<dbReference type="eggNOG" id="KOG1187">
    <property type="taxonomic scope" value="Eukaryota"/>
</dbReference>
<evidence type="ECO:0000256" key="3">
    <source>
        <dbReference type="ARBA" id="ARBA00022729"/>
    </source>
</evidence>
<dbReference type="Gramene" id="KCW68959">
    <property type="protein sequence ID" value="KCW68959"/>
    <property type="gene ID" value="EUGRSUZ_F02521"/>
</dbReference>
<dbReference type="PANTHER" id="PTHR33138">
    <property type="entry name" value="OS01G0690200 PROTEIN"/>
    <property type="match status" value="1"/>
</dbReference>
<evidence type="ECO:0000256" key="4">
    <source>
        <dbReference type="ARBA" id="ARBA00022989"/>
    </source>
</evidence>
<keyword evidence="4" id="KW-1133">Transmembrane helix</keyword>
<evidence type="ECO:0000256" key="5">
    <source>
        <dbReference type="ARBA" id="ARBA00023136"/>
    </source>
</evidence>
<organism evidence="7">
    <name type="scientific">Eucalyptus grandis</name>
    <name type="common">Flooded gum</name>
    <dbReference type="NCBI Taxonomy" id="71139"/>
    <lineage>
        <taxon>Eukaryota</taxon>
        <taxon>Viridiplantae</taxon>
        <taxon>Streptophyta</taxon>
        <taxon>Embryophyta</taxon>
        <taxon>Tracheophyta</taxon>
        <taxon>Spermatophyta</taxon>
        <taxon>Magnoliopsida</taxon>
        <taxon>eudicotyledons</taxon>
        <taxon>Gunneridae</taxon>
        <taxon>Pentapetalae</taxon>
        <taxon>rosids</taxon>
        <taxon>malvids</taxon>
        <taxon>Myrtales</taxon>
        <taxon>Myrtaceae</taxon>
        <taxon>Myrtoideae</taxon>
        <taxon>Eucalypteae</taxon>
        <taxon>Eucalyptus</taxon>
    </lineage>
</organism>
<accession>A0A059BSN6</accession>
<dbReference type="AlphaFoldDB" id="A0A059BSN6"/>
<dbReference type="GO" id="GO:0030247">
    <property type="term" value="F:polysaccharide binding"/>
    <property type="evidence" value="ECO:0007669"/>
    <property type="project" value="InterPro"/>
</dbReference>
<sequence length="235" mass="25861">MFLVVMINRTQSQGNEDLYLSCSNLCNCRNIQDVGFPFWGGNPSRSCGHPALQLACEDNAASITMYNVKYKVLDFYPSTKVLQIVREDIFTEICPPNFTNTTLDPALFSEINHYEWFQQFLVRHKGRCTQSKGACGYDISKNSTACYCPDGSSGSATCSLPAAGGPQRQPGSKDHVNLLTETGLTETIFLIDESAYSFLPKLTISYGTSTKGTFSTFSTVFGHLPSYGQVETAKT</sequence>
<keyword evidence="3" id="KW-0732">Signal</keyword>
<dbReference type="Pfam" id="PF13947">
    <property type="entry name" value="GUB_WAK_bind"/>
    <property type="match status" value="1"/>
</dbReference>
<dbReference type="GO" id="GO:0016020">
    <property type="term" value="C:membrane"/>
    <property type="evidence" value="ECO:0007669"/>
    <property type="project" value="UniProtKB-SubCell"/>
</dbReference>